<sequence length="453" mass="50186">MFLERCSAVSLLVLGFASEIIFCAQGSDTIMDKFPQDFSFGVGSAAFPTEGAWDTDGKGASIWDEFAKNSSNIQGGGDAKKSGDGYHKYRDDVQLLKELGVSHYKLSFSWPRIMPKGTIADGLNNAGISYYSDLIDLLVANGISPLVTLYHWDLPQALQLKGGWSNRTSVTWFRNYADFCFGRFGNKVKMWTTIEDPFSVAYKGYESGEHAPGLRTPGEVYNVGHNLLLAHAEAYRVYRDTYKTAQKGQVGISLSSDWFVAKSGTVASTLADIRALTFRLGWFADPIFKGDYPETMKQLVTSKRISQGIPNQTLPTFSVAEKAMIKGSVDFLGINHFKTQLVAPNIDTSSAGPGFYADQNLVLETDTSYPKLEFRPETNPNSDRRLMGFGLRKLLQYVTATYNKPVIYVTQNGLDSCGTLEDQNRVDYIRDYTNSVLQGECAALYGFNELMLG</sequence>
<evidence type="ECO:0000313" key="7">
    <source>
        <dbReference type="Proteomes" id="UP000762676"/>
    </source>
</evidence>
<organism evidence="6 7">
    <name type="scientific">Elysia marginata</name>
    <dbReference type="NCBI Taxonomy" id="1093978"/>
    <lineage>
        <taxon>Eukaryota</taxon>
        <taxon>Metazoa</taxon>
        <taxon>Spiralia</taxon>
        <taxon>Lophotrochozoa</taxon>
        <taxon>Mollusca</taxon>
        <taxon>Gastropoda</taxon>
        <taxon>Heterobranchia</taxon>
        <taxon>Euthyneura</taxon>
        <taxon>Panpulmonata</taxon>
        <taxon>Sacoglossa</taxon>
        <taxon>Placobranchoidea</taxon>
        <taxon>Plakobranchidae</taxon>
        <taxon>Elysia</taxon>
    </lineage>
</organism>
<gene>
    <name evidence="6" type="ORF">ElyMa_003039100</name>
</gene>
<dbReference type="InterPro" id="IPR017853">
    <property type="entry name" value="GH"/>
</dbReference>
<dbReference type="EMBL" id="BMAT01006282">
    <property type="protein sequence ID" value="GFS09508.1"/>
    <property type="molecule type" value="Genomic_DNA"/>
</dbReference>
<proteinExistence type="inferred from homology"/>
<evidence type="ECO:0000256" key="1">
    <source>
        <dbReference type="ARBA" id="ARBA00010838"/>
    </source>
</evidence>
<evidence type="ECO:0000256" key="5">
    <source>
        <dbReference type="SAM" id="SignalP"/>
    </source>
</evidence>
<dbReference type="InterPro" id="IPR001360">
    <property type="entry name" value="Glyco_hydro_1"/>
</dbReference>
<dbReference type="GO" id="GO:0008422">
    <property type="term" value="F:beta-glucosidase activity"/>
    <property type="evidence" value="ECO:0007669"/>
    <property type="project" value="TreeGrafter"/>
</dbReference>
<dbReference type="PANTHER" id="PTHR10353">
    <property type="entry name" value="GLYCOSYL HYDROLASE"/>
    <property type="match status" value="1"/>
</dbReference>
<dbReference type="Pfam" id="PF00232">
    <property type="entry name" value="Glyco_hydro_1"/>
    <property type="match status" value="1"/>
</dbReference>
<comment type="similarity">
    <text evidence="1 4">Belongs to the glycosyl hydrolase 1 family.</text>
</comment>
<feature type="signal peptide" evidence="5">
    <location>
        <begin position="1"/>
        <end position="26"/>
    </location>
</feature>
<keyword evidence="5" id="KW-0732">Signal</keyword>
<dbReference type="Gene3D" id="3.20.20.80">
    <property type="entry name" value="Glycosidases"/>
    <property type="match status" value="1"/>
</dbReference>
<evidence type="ECO:0000313" key="6">
    <source>
        <dbReference type="EMBL" id="GFS09508.1"/>
    </source>
</evidence>
<dbReference type="GO" id="GO:0005975">
    <property type="term" value="P:carbohydrate metabolic process"/>
    <property type="evidence" value="ECO:0007669"/>
    <property type="project" value="InterPro"/>
</dbReference>
<dbReference type="AlphaFoldDB" id="A0AAV4IIM0"/>
<evidence type="ECO:0000256" key="4">
    <source>
        <dbReference type="RuleBase" id="RU003690"/>
    </source>
</evidence>
<keyword evidence="7" id="KW-1185">Reference proteome</keyword>
<protein>
    <submittedName>
        <fullName evidence="6">Lactase-like protein</fullName>
    </submittedName>
</protein>
<keyword evidence="3" id="KW-0326">Glycosidase</keyword>
<evidence type="ECO:0000256" key="3">
    <source>
        <dbReference type="ARBA" id="ARBA00023295"/>
    </source>
</evidence>
<name>A0AAV4IIM0_9GAST</name>
<dbReference type="SUPFAM" id="SSF51445">
    <property type="entry name" value="(Trans)glycosidases"/>
    <property type="match status" value="1"/>
</dbReference>
<feature type="chain" id="PRO_5043618574" evidence="5">
    <location>
        <begin position="27"/>
        <end position="453"/>
    </location>
</feature>
<dbReference type="PANTHER" id="PTHR10353:SF36">
    <property type="entry name" value="LP05116P"/>
    <property type="match status" value="1"/>
</dbReference>
<comment type="caution">
    <text evidence="6">The sequence shown here is derived from an EMBL/GenBank/DDBJ whole genome shotgun (WGS) entry which is preliminary data.</text>
</comment>
<evidence type="ECO:0000256" key="2">
    <source>
        <dbReference type="ARBA" id="ARBA00022801"/>
    </source>
</evidence>
<dbReference type="PRINTS" id="PR00131">
    <property type="entry name" value="GLHYDRLASE1"/>
</dbReference>
<keyword evidence="2" id="KW-0378">Hydrolase</keyword>
<reference evidence="6 7" key="1">
    <citation type="journal article" date="2021" name="Elife">
        <title>Chloroplast acquisition without the gene transfer in kleptoplastic sea slugs, Plakobranchus ocellatus.</title>
        <authorList>
            <person name="Maeda T."/>
            <person name="Takahashi S."/>
            <person name="Yoshida T."/>
            <person name="Shimamura S."/>
            <person name="Takaki Y."/>
            <person name="Nagai Y."/>
            <person name="Toyoda A."/>
            <person name="Suzuki Y."/>
            <person name="Arimoto A."/>
            <person name="Ishii H."/>
            <person name="Satoh N."/>
            <person name="Nishiyama T."/>
            <person name="Hasebe M."/>
            <person name="Maruyama T."/>
            <person name="Minagawa J."/>
            <person name="Obokata J."/>
            <person name="Shigenobu S."/>
        </authorList>
    </citation>
    <scope>NUCLEOTIDE SEQUENCE [LARGE SCALE GENOMIC DNA]</scope>
</reference>
<dbReference type="Proteomes" id="UP000762676">
    <property type="component" value="Unassembled WGS sequence"/>
</dbReference>
<accession>A0AAV4IIM0</accession>